<evidence type="ECO:0000313" key="9">
    <source>
        <dbReference type="EMBL" id="NIJ46010.1"/>
    </source>
</evidence>
<feature type="transmembrane region" description="Helical" evidence="7">
    <location>
        <begin position="12"/>
        <end position="29"/>
    </location>
</feature>
<dbReference type="PANTHER" id="PTHR14969:SF62">
    <property type="entry name" value="DECAPRENYLPHOSPHORYL-5-PHOSPHORIBOSE PHOSPHATASE RV3807C-RELATED"/>
    <property type="match status" value="1"/>
</dbReference>
<gene>
    <name evidence="9" type="ORF">FHR24_002488</name>
</gene>
<accession>A0ABX0UDP8</accession>
<dbReference type="PANTHER" id="PTHR14969">
    <property type="entry name" value="SPHINGOSINE-1-PHOSPHATE PHOSPHOHYDROLASE"/>
    <property type="match status" value="1"/>
</dbReference>
<evidence type="ECO:0000259" key="8">
    <source>
        <dbReference type="SMART" id="SM00014"/>
    </source>
</evidence>
<reference evidence="9 10" key="1">
    <citation type="submission" date="2020-03" db="EMBL/GenBank/DDBJ databases">
        <title>Genomic Encyclopedia of Type Strains, Phase IV (KMG-IV): sequencing the most valuable type-strain genomes for metagenomic binning, comparative biology and taxonomic classification.</title>
        <authorList>
            <person name="Goeker M."/>
        </authorList>
    </citation>
    <scope>NUCLEOTIDE SEQUENCE [LARGE SCALE GENOMIC DNA]</scope>
    <source>
        <strain evidence="9 10">DSM 101599</strain>
    </source>
</reference>
<feature type="transmembrane region" description="Helical" evidence="7">
    <location>
        <begin position="134"/>
        <end position="151"/>
    </location>
</feature>
<dbReference type="Proteomes" id="UP000745859">
    <property type="component" value="Unassembled WGS sequence"/>
</dbReference>
<evidence type="ECO:0000313" key="10">
    <source>
        <dbReference type="Proteomes" id="UP000745859"/>
    </source>
</evidence>
<dbReference type="RefSeq" id="WP_167189248.1">
    <property type="nucleotide sequence ID" value="NZ_JAASQL010000004.1"/>
</dbReference>
<dbReference type="InterPro" id="IPR036938">
    <property type="entry name" value="PAP2/HPO_sf"/>
</dbReference>
<dbReference type="Pfam" id="PF01569">
    <property type="entry name" value="PAP2"/>
    <property type="match status" value="1"/>
</dbReference>
<feature type="transmembrane region" description="Helical" evidence="7">
    <location>
        <begin position="49"/>
        <end position="70"/>
    </location>
</feature>
<dbReference type="EMBL" id="JAASQL010000004">
    <property type="protein sequence ID" value="NIJ46010.1"/>
    <property type="molecule type" value="Genomic_DNA"/>
</dbReference>
<dbReference type="SMART" id="SM00014">
    <property type="entry name" value="acidPPc"/>
    <property type="match status" value="1"/>
</dbReference>
<name>A0ABX0UDP8_9FLAO</name>
<dbReference type="InterPro" id="IPR000326">
    <property type="entry name" value="PAP2/HPO"/>
</dbReference>
<feature type="transmembrane region" description="Helical" evidence="7">
    <location>
        <begin position="158"/>
        <end position="176"/>
    </location>
</feature>
<evidence type="ECO:0000256" key="5">
    <source>
        <dbReference type="ARBA" id="ARBA00022989"/>
    </source>
</evidence>
<sequence length="227" mass="26383">MINKYKQYRFQLLLPFVIILLGSVFFFTYPKGEVVLLLNKLHNPTFNFIFRKLSSIGNALSVFFFLLIVVRFKFKYLYFFILAFAIESFIIIICKHLIFDGTFRPYLFFKELGLLDAIDFVQGVKIRKTDSFPSGHTAYSFFIATFFVLKLNNLKSSVVIFLLATLIGVSRMYLVQHFFADVFTGAVVGVLATYTAFILVFKTQKSWYNYRLTINTNKESLVVLTNE</sequence>
<organism evidence="9 10">
    <name type="scientific">Wenyingzhuangia heitensis</name>
    <dbReference type="NCBI Taxonomy" id="1487859"/>
    <lineage>
        <taxon>Bacteria</taxon>
        <taxon>Pseudomonadati</taxon>
        <taxon>Bacteroidota</taxon>
        <taxon>Flavobacteriia</taxon>
        <taxon>Flavobacteriales</taxon>
        <taxon>Flavobacteriaceae</taxon>
        <taxon>Wenyingzhuangia</taxon>
    </lineage>
</organism>
<comment type="subcellular location">
    <subcellularLocation>
        <location evidence="1">Cell membrane</location>
        <topology evidence="1">Multi-pass membrane protein</topology>
    </subcellularLocation>
</comment>
<proteinExistence type="predicted"/>
<evidence type="ECO:0000256" key="3">
    <source>
        <dbReference type="ARBA" id="ARBA00022692"/>
    </source>
</evidence>
<feature type="transmembrane region" description="Helical" evidence="7">
    <location>
        <begin position="182"/>
        <end position="201"/>
    </location>
</feature>
<protein>
    <submittedName>
        <fullName evidence="9">Membrane-associated phospholipid phosphatase</fullName>
    </submittedName>
</protein>
<keyword evidence="6 7" id="KW-0472">Membrane</keyword>
<feature type="transmembrane region" description="Helical" evidence="7">
    <location>
        <begin position="77"/>
        <end position="99"/>
    </location>
</feature>
<keyword evidence="5 7" id="KW-1133">Transmembrane helix</keyword>
<dbReference type="SUPFAM" id="SSF48317">
    <property type="entry name" value="Acid phosphatase/Vanadium-dependent haloperoxidase"/>
    <property type="match status" value="1"/>
</dbReference>
<evidence type="ECO:0000256" key="1">
    <source>
        <dbReference type="ARBA" id="ARBA00004651"/>
    </source>
</evidence>
<evidence type="ECO:0000256" key="2">
    <source>
        <dbReference type="ARBA" id="ARBA00022475"/>
    </source>
</evidence>
<evidence type="ECO:0000256" key="7">
    <source>
        <dbReference type="SAM" id="Phobius"/>
    </source>
</evidence>
<keyword evidence="2" id="KW-1003">Cell membrane</keyword>
<feature type="domain" description="Phosphatidic acid phosphatase type 2/haloperoxidase" evidence="8">
    <location>
        <begin position="76"/>
        <end position="197"/>
    </location>
</feature>
<keyword evidence="3 7" id="KW-0812">Transmembrane</keyword>
<dbReference type="Gene3D" id="1.20.144.10">
    <property type="entry name" value="Phosphatidic acid phosphatase type 2/haloperoxidase"/>
    <property type="match status" value="1"/>
</dbReference>
<evidence type="ECO:0000256" key="6">
    <source>
        <dbReference type="ARBA" id="ARBA00023136"/>
    </source>
</evidence>
<comment type="caution">
    <text evidence="9">The sequence shown here is derived from an EMBL/GenBank/DDBJ whole genome shotgun (WGS) entry which is preliminary data.</text>
</comment>
<keyword evidence="4" id="KW-0378">Hydrolase</keyword>
<evidence type="ECO:0000256" key="4">
    <source>
        <dbReference type="ARBA" id="ARBA00022801"/>
    </source>
</evidence>
<keyword evidence="10" id="KW-1185">Reference proteome</keyword>